<evidence type="ECO:0000313" key="1">
    <source>
        <dbReference type="EMBL" id="KAF5338246.1"/>
    </source>
</evidence>
<sequence length="257" mass="28836">MQSFASAEDYLTISDALRGFRPAPQAQLNPYTVKNKVPLPKGDFSILLHQREQQIGGYVEQEDKYILPVNVDIIFRGENVDVGGPGTKIGSIRGLVILLSLMCNTGYLDSFQEICDDHSQELSDMASKLFDERGKYQDESLSGADEGDILYIQEVYVEPKWRGYGIGLLALRGLIDTMPSFEMDKVLLDPAPMSISSNNAEEGCYPSRPLKETINALTKHWGLLGFKRVSKKQDVNYMETWTGRIKPPIEDVVPHLF</sequence>
<proteinExistence type="predicted"/>
<dbReference type="InterPro" id="IPR016181">
    <property type="entry name" value="Acyl_CoA_acyltransferase"/>
</dbReference>
<dbReference type="OrthoDB" id="2867539at2759"/>
<gene>
    <name evidence="1" type="ORF">D9758_012832</name>
</gene>
<protein>
    <submittedName>
        <fullName evidence="1">Uncharacterized protein</fullName>
    </submittedName>
</protein>
<name>A0A8H5FIP2_9AGAR</name>
<dbReference type="AlphaFoldDB" id="A0A8H5FIP2"/>
<keyword evidence="2" id="KW-1185">Reference proteome</keyword>
<evidence type="ECO:0000313" key="2">
    <source>
        <dbReference type="Proteomes" id="UP000559256"/>
    </source>
</evidence>
<dbReference type="CDD" id="cd04301">
    <property type="entry name" value="NAT_SF"/>
    <property type="match status" value="1"/>
</dbReference>
<accession>A0A8H5FIP2</accession>
<dbReference type="Proteomes" id="UP000559256">
    <property type="component" value="Unassembled WGS sequence"/>
</dbReference>
<organism evidence="1 2">
    <name type="scientific">Tetrapyrgos nigripes</name>
    <dbReference type="NCBI Taxonomy" id="182062"/>
    <lineage>
        <taxon>Eukaryota</taxon>
        <taxon>Fungi</taxon>
        <taxon>Dikarya</taxon>
        <taxon>Basidiomycota</taxon>
        <taxon>Agaricomycotina</taxon>
        <taxon>Agaricomycetes</taxon>
        <taxon>Agaricomycetidae</taxon>
        <taxon>Agaricales</taxon>
        <taxon>Marasmiineae</taxon>
        <taxon>Marasmiaceae</taxon>
        <taxon>Tetrapyrgos</taxon>
    </lineage>
</organism>
<comment type="caution">
    <text evidence="1">The sequence shown here is derived from an EMBL/GenBank/DDBJ whole genome shotgun (WGS) entry which is preliminary data.</text>
</comment>
<dbReference type="SUPFAM" id="SSF55729">
    <property type="entry name" value="Acyl-CoA N-acyltransferases (Nat)"/>
    <property type="match status" value="1"/>
</dbReference>
<reference evidence="1 2" key="1">
    <citation type="journal article" date="2020" name="ISME J.">
        <title>Uncovering the hidden diversity of litter-decomposition mechanisms in mushroom-forming fungi.</title>
        <authorList>
            <person name="Floudas D."/>
            <person name="Bentzer J."/>
            <person name="Ahren D."/>
            <person name="Johansson T."/>
            <person name="Persson P."/>
            <person name="Tunlid A."/>
        </authorList>
    </citation>
    <scope>NUCLEOTIDE SEQUENCE [LARGE SCALE GENOMIC DNA]</scope>
    <source>
        <strain evidence="1 2">CBS 291.85</strain>
    </source>
</reference>
<dbReference type="EMBL" id="JAACJM010000198">
    <property type="protein sequence ID" value="KAF5338246.1"/>
    <property type="molecule type" value="Genomic_DNA"/>
</dbReference>